<dbReference type="AlphaFoldDB" id="A0A179U6G2"/>
<dbReference type="GeneID" id="8510678"/>
<evidence type="ECO:0000256" key="1">
    <source>
        <dbReference type="SAM" id="MobiDB-lite"/>
    </source>
</evidence>
<dbReference type="EMBL" id="GG657448">
    <property type="protein sequence ID" value="OAT03323.1"/>
    <property type="molecule type" value="Genomic_DNA"/>
</dbReference>
<dbReference type="VEuPathDB" id="FungiDB:BDBG_00058"/>
<reference evidence="3" key="1">
    <citation type="journal article" date="2015" name="PLoS Genet.">
        <title>The dynamic genome and transcriptome of the human fungal pathogen Blastomyces and close relative Emmonsia.</title>
        <authorList>
            <person name="Munoz J.F."/>
            <person name="Gauthier G.M."/>
            <person name="Desjardins C.A."/>
            <person name="Gallo J.E."/>
            <person name="Holder J."/>
            <person name="Sullivan T.D."/>
            <person name="Marty A.J."/>
            <person name="Carmen J.C."/>
            <person name="Chen Z."/>
            <person name="Ding L."/>
            <person name="Gujja S."/>
            <person name="Magrini V."/>
            <person name="Misas E."/>
            <person name="Mitreva M."/>
            <person name="Priest M."/>
            <person name="Saif S."/>
            <person name="Whiston E.A."/>
            <person name="Young S."/>
            <person name="Zeng Q."/>
            <person name="Goldman W.E."/>
            <person name="Mardis E.R."/>
            <person name="Taylor J.W."/>
            <person name="McEwen J.G."/>
            <person name="Clay O.K."/>
            <person name="Klein B.S."/>
            <person name="Cuomo C.A."/>
        </authorList>
    </citation>
    <scope>NUCLEOTIDE SEQUENCE [LARGE SCALE GENOMIC DNA]</scope>
    <source>
        <strain evidence="3">SLH14081</strain>
    </source>
</reference>
<protein>
    <submittedName>
        <fullName evidence="2">Uncharacterized protein</fullName>
    </submittedName>
</protein>
<dbReference type="Proteomes" id="UP000002038">
    <property type="component" value="Unassembled WGS sequence"/>
</dbReference>
<gene>
    <name evidence="2" type="ORF">BDBG_00058</name>
</gene>
<organism evidence="2 3">
    <name type="scientific">Blastomyces gilchristii (strain SLH14081)</name>
    <name type="common">Blastomyces dermatitidis</name>
    <dbReference type="NCBI Taxonomy" id="559298"/>
    <lineage>
        <taxon>Eukaryota</taxon>
        <taxon>Fungi</taxon>
        <taxon>Dikarya</taxon>
        <taxon>Ascomycota</taxon>
        <taxon>Pezizomycotina</taxon>
        <taxon>Eurotiomycetes</taxon>
        <taxon>Eurotiomycetidae</taxon>
        <taxon>Onygenales</taxon>
        <taxon>Ajellomycetaceae</taxon>
        <taxon>Blastomyces</taxon>
    </lineage>
</organism>
<sequence>MPKTAYVHMIDEACLIHVWSVYAVENTCASRHGYQPAAHGGAPVPSHSPQAPQAGCAEMTSHGGQMSDLNESPDALSQPSPSYPPTHTALSTLSKEVHHTLSAHEVSLS</sequence>
<name>A0A179U6G2_BLAGS</name>
<dbReference type="RefSeq" id="XP_031575580.1">
    <property type="nucleotide sequence ID" value="XM_031719711.1"/>
</dbReference>
<evidence type="ECO:0000313" key="3">
    <source>
        <dbReference type="Proteomes" id="UP000002038"/>
    </source>
</evidence>
<proteinExistence type="predicted"/>
<evidence type="ECO:0000313" key="2">
    <source>
        <dbReference type="EMBL" id="OAT03323.1"/>
    </source>
</evidence>
<feature type="compositionally biased region" description="Polar residues" evidence="1">
    <location>
        <begin position="62"/>
        <end position="80"/>
    </location>
</feature>
<keyword evidence="3" id="KW-1185">Reference proteome</keyword>
<accession>A0A179U6G2</accession>
<feature type="region of interest" description="Disordered" evidence="1">
    <location>
        <begin position="32"/>
        <end position="89"/>
    </location>
</feature>
<dbReference type="KEGG" id="bgh:BDBG_00058"/>